<evidence type="ECO:0000313" key="2">
    <source>
        <dbReference type="Proteomes" id="UP000619838"/>
    </source>
</evidence>
<dbReference type="Proteomes" id="UP000619838">
    <property type="component" value="Unassembled WGS sequence"/>
</dbReference>
<proteinExistence type="predicted"/>
<name>A0ABR9XTM7_9CHLB</name>
<accession>A0ABR9XTM7</accession>
<protein>
    <submittedName>
        <fullName evidence="1">Uncharacterized protein</fullName>
    </submittedName>
</protein>
<organism evidence="1 2">
    <name type="scientific">Prosthecochloris ethylica</name>
    <dbReference type="NCBI Taxonomy" id="2743976"/>
    <lineage>
        <taxon>Bacteria</taxon>
        <taxon>Pseudomonadati</taxon>
        <taxon>Chlorobiota</taxon>
        <taxon>Chlorobiia</taxon>
        <taxon>Chlorobiales</taxon>
        <taxon>Chlorobiaceae</taxon>
        <taxon>Prosthecochloris</taxon>
    </lineage>
</organism>
<sequence>MTAINSNLLLPLFAQEAKTVSIPRYGIKLVRETSISYERKAIKSSAAAYEFLCAVGLQDKANEEF</sequence>
<keyword evidence="2" id="KW-1185">Reference proteome</keyword>
<comment type="caution">
    <text evidence="1">The sequence shown here is derived from an EMBL/GenBank/DDBJ whole genome shotgun (WGS) entry which is preliminary data.</text>
</comment>
<gene>
    <name evidence="1" type="ORF">INT08_09055</name>
</gene>
<dbReference type="EMBL" id="JADGII010000017">
    <property type="protein sequence ID" value="MBF0637319.1"/>
    <property type="molecule type" value="Genomic_DNA"/>
</dbReference>
<reference evidence="1 2" key="1">
    <citation type="journal article" date="2020" name="Microorganisms">
        <title>Simultaneous Genome Sequencing of Prosthecochloris ethylica and Desulfuromonas acetoxidans within a Syntrophic Mixture Reveals Unique Pili and Protein Interactions.</title>
        <authorList>
            <person name="Kyndt J.A."/>
            <person name="Van Beeumen J.J."/>
            <person name="Meyer T.E."/>
        </authorList>
    </citation>
    <scope>NUCLEOTIDE SEQUENCE [LARGE SCALE GENOMIC DNA]</scope>
    <source>
        <strain evidence="1 2">N3</strain>
    </source>
</reference>
<dbReference type="RefSeq" id="WP_175187930.1">
    <property type="nucleotide sequence ID" value="NZ_JABVZQ010000047.1"/>
</dbReference>
<evidence type="ECO:0000313" key="1">
    <source>
        <dbReference type="EMBL" id="MBF0637319.1"/>
    </source>
</evidence>